<keyword evidence="1" id="KW-0732">Signal</keyword>
<reference evidence="2 3" key="1">
    <citation type="submission" date="2016-07" db="EMBL/GenBank/DDBJ databases">
        <title>Draft genome of the white-rot fungus Obba rivulosa 3A-2.</title>
        <authorList>
            <consortium name="DOE Joint Genome Institute"/>
            <person name="Miettinen O."/>
            <person name="Riley R."/>
            <person name="Acob R."/>
            <person name="Barry K."/>
            <person name="Cullen D."/>
            <person name="De Vries R."/>
            <person name="Hainaut M."/>
            <person name="Hatakka A."/>
            <person name="Henrissat B."/>
            <person name="Hilden K."/>
            <person name="Kuo R."/>
            <person name="Labutti K."/>
            <person name="Lipzen A."/>
            <person name="Makela M.R."/>
            <person name="Sandor L."/>
            <person name="Spatafora J.W."/>
            <person name="Grigoriev I.V."/>
            <person name="Hibbett D.S."/>
        </authorList>
    </citation>
    <scope>NUCLEOTIDE SEQUENCE [LARGE SCALE GENOMIC DNA]</scope>
    <source>
        <strain evidence="2 3">3A-2</strain>
    </source>
</reference>
<evidence type="ECO:0000313" key="3">
    <source>
        <dbReference type="Proteomes" id="UP000250043"/>
    </source>
</evidence>
<dbReference type="AlphaFoldDB" id="A0A8E2AQY3"/>
<sequence>MSPHLVTALLVLADTALDVDENIPRSAILALACRGTPLAATGGECDGATVAPSRIDRFRLYTLPMARTSPRW</sequence>
<keyword evidence="3" id="KW-1185">Reference proteome</keyword>
<feature type="signal peptide" evidence="1">
    <location>
        <begin position="1"/>
        <end position="18"/>
    </location>
</feature>
<name>A0A8E2AQY3_9APHY</name>
<dbReference type="Proteomes" id="UP000250043">
    <property type="component" value="Unassembled WGS sequence"/>
</dbReference>
<evidence type="ECO:0000256" key="1">
    <source>
        <dbReference type="SAM" id="SignalP"/>
    </source>
</evidence>
<proteinExistence type="predicted"/>
<evidence type="ECO:0008006" key="4">
    <source>
        <dbReference type="Google" id="ProtNLM"/>
    </source>
</evidence>
<gene>
    <name evidence="2" type="ORF">OBBRIDRAFT_838259</name>
</gene>
<accession>A0A8E2AQY3</accession>
<protein>
    <recommendedName>
        <fullName evidence="4">Secreted protein</fullName>
    </recommendedName>
</protein>
<evidence type="ECO:0000313" key="2">
    <source>
        <dbReference type="EMBL" id="OCH86339.1"/>
    </source>
</evidence>
<feature type="chain" id="PRO_5034981300" description="Secreted protein" evidence="1">
    <location>
        <begin position="19"/>
        <end position="72"/>
    </location>
</feature>
<organism evidence="2 3">
    <name type="scientific">Obba rivulosa</name>
    <dbReference type="NCBI Taxonomy" id="1052685"/>
    <lineage>
        <taxon>Eukaryota</taxon>
        <taxon>Fungi</taxon>
        <taxon>Dikarya</taxon>
        <taxon>Basidiomycota</taxon>
        <taxon>Agaricomycotina</taxon>
        <taxon>Agaricomycetes</taxon>
        <taxon>Polyporales</taxon>
        <taxon>Gelatoporiaceae</taxon>
        <taxon>Obba</taxon>
    </lineage>
</organism>
<dbReference type="EMBL" id="KV722533">
    <property type="protein sequence ID" value="OCH86339.1"/>
    <property type="molecule type" value="Genomic_DNA"/>
</dbReference>